<evidence type="ECO:0000313" key="3">
    <source>
        <dbReference type="EMBL" id="QJB00932.1"/>
    </source>
</evidence>
<evidence type="ECO:0000256" key="1">
    <source>
        <dbReference type="SAM" id="MobiDB-lite"/>
    </source>
</evidence>
<feature type="compositionally biased region" description="Pro residues" evidence="1">
    <location>
        <begin position="141"/>
        <end position="152"/>
    </location>
</feature>
<accession>A0A6M3M7P6</accession>
<sequence>MSRHHMGMDQIPSFTTVGQRLDWWMTRRKRKQTELAKAAGMAQSALSQIISGRSKAPAAEHMLRLAKELQLSPEYLVWGEGPPETLHFSQLSGLEAQLVMLFRGLPDDAKRDAMLIDVNDFHNRHAAKPGVSAANPWAHVAPPPTMSPPPKPGSKAKAKGKADADH</sequence>
<reference evidence="3" key="1">
    <citation type="submission" date="2020-03" db="EMBL/GenBank/DDBJ databases">
        <title>The deep terrestrial virosphere.</title>
        <authorList>
            <person name="Holmfeldt K."/>
            <person name="Nilsson E."/>
            <person name="Simone D."/>
            <person name="Lopez-Fernandez M."/>
            <person name="Wu X."/>
            <person name="de Brujin I."/>
            <person name="Lundin D."/>
            <person name="Andersson A."/>
            <person name="Bertilsson S."/>
            <person name="Dopson M."/>
        </authorList>
    </citation>
    <scope>NUCLEOTIDE SEQUENCE</scope>
    <source>
        <strain evidence="3">MM171A00156</strain>
        <strain evidence="4">MM171B00154</strain>
    </source>
</reference>
<protein>
    <submittedName>
        <fullName evidence="3">Putative DNA binding, helix-turn-helix domain containing protein</fullName>
    </submittedName>
</protein>
<organism evidence="3">
    <name type="scientific">viral metagenome</name>
    <dbReference type="NCBI Taxonomy" id="1070528"/>
    <lineage>
        <taxon>unclassified sequences</taxon>
        <taxon>metagenomes</taxon>
        <taxon>organismal metagenomes</taxon>
    </lineage>
</organism>
<dbReference type="Pfam" id="PF01381">
    <property type="entry name" value="HTH_3"/>
    <property type="match status" value="1"/>
</dbReference>
<feature type="domain" description="HTH cro/C1-type" evidence="2">
    <location>
        <begin position="27"/>
        <end position="76"/>
    </location>
</feature>
<dbReference type="AlphaFoldDB" id="A0A6M3M7P6"/>
<feature type="region of interest" description="Disordered" evidence="1">
    <location>
        <begin position="132"/>
        <end position="166"/>
    </location>
</feature>
<proteinExistence type="predicted"/>
<dbReference type="Gene3D" id="1.10.260.40">
    <property type="entry name" value="lambda repressor-like DNA-binding domains"/>
    <property type="match status" value="1"/>
</dbReference>
<dbReference type="PROSITE" id="PS50943">
    <property type="entry name" value="HTH_CROC1"/>
    <property type="match status" value="1"/>
</dbReference>
<dbReference type="InterPro" id="IPR001387">
    <property type="entry name" value="Cro/C1-type_HTH"/>
</dbReference>
<evidence type="ECO:0000259" key="2">
    <source>
        <dbReference type="PROSITE" id="PS50943"/>
    </source>
</evidence>
<name>A0A6M3M7P6_9ZZZZ</name>
<dbReference type="SUPFAM" id="SSF47413">
    <property type="entry name" value="lambda repressor-like DNA-binding domains"/>
    <property type="match status" value="1"/>
</dbReference>
<gene>
    <name evidence="3" type="ORF">MM171A00156_0026</name>
    <name evidence="4" type="ORF">MM171B00154_0072</name>
</gene>
<dbReference type="SMART" id="SM00530">
    <property type="entry name" value="HTH_XRE"/>
    <property type="match status" value="1"/>
</dbReference>
<dbReference type="GO" id="GO:0003677">
    <property type="term" value="F:DNA binding"/>
    <property type="evidence" value="ECO:0007669"/>
    <property type="project" value="InterPro"/>
</dbReference>
<dbReference type="InterPro" id="IPR010982">
    <property type="entry name" value="Lambda_DNA-bd_dom_sf"/>
</dbReference>
<dbReference type="EMBL" id="MT143703">
    <property type="protein sequence ID" value="QJB00932.1"/>
    <property type="molecule type" value="Genomic_DNA"/>
</dbReference>
<evidence type="ECO:0000313" key="4">
    <source>
        <dbReference type="EMBL" id="QJB04961.1"/>
    </source>
</evidence>
<dbReference type="EMBL" id="MT143892">
    <property type="protein sequence ID" value="QJB04961.1"/>
    <property type="molecule type" value="Genomic_DNA"/>
</dbReference>
<dbReference type="CDD" id="cd00093">
    <property type="entry name" value="HTH_XRE"/>
    <property type="match status" value="1"/>
</dbReference>